<keyword evidence="3" id="KW-1003">Cell membrane</keyword>
<name>A0A0M6YKU0_9RHOB</name>
<dbReference type="AlphaFoldDB" id="A0A0M6YKU0"/>
<dbReference type="OrthoDB" id="7659179at2"/>
<comment type="subcellular location">
    <subcellularLocation>
        <location evidence="1">Cell membrane</location>
        <topology evidence="1">Multi-pass membrane protein</topology>
    </subcellularLocation>
</comment>
<dbReference type="Proteomes" id="UP000049222">
    <property type="component" value="Unassembled WGS sequence"/>
</dbReference>
<keyword evidence="9" id="KW-1185">Reference proteome</keyword>
<feature type="transmembrane region" description="Helical" evidence="7">
    <location>
        <begin position="53"/>
        <end position="72"/>
    </location>
</feature>
<sequence>MTAFDGILFSEVVSTIFYTFFGLSLLLACWWLIELFTPFSLRKELEEDQNTAIAIVMGAMFISLAIIIAAILRTA</sequence>
<dbReference type="RefSeq" id="WP_055085429.1">
    <property type="nucleotide sequence ID" value="NZ_CXSU01000012.1"/>
</dbReference>
<gene>
    <name evidence="8" type="ORF">JDO7802_02161</name>
</gene>
<evidence type="ECO:0000313" key="8">
    <source>
        <dbReference type="EMBL" id="CTQ50143.1"/>
    </source>
</evidence>
<proteinExistence type="inferred from homology"/>
<evidence type="ECO:0000256" key="2">
    <source>
        <dbReference type="ARBA" id="ARBA00005779"/>
    </source>
</evidence>
<dbReference type="GO" id="GO:0005886">
    <property type="term" value="C:plasma membrane"/>
    <property type="evidence" value="ECO:0007669"/>
    <property type="project" value="UniProtKB-SubCell"/>
</dbReference>
<feature type="transmembrane region" description="Helical" evidence="7">
    <location>
        <begin position="12"/>
        <end position="33"/>
    </location>
</feature>
<dbReference type="Pfam" id="PF03994">
    <property type="entry name" value="DUF350"/>
    <property type="match status" value="1"/>
</dbReference>
<comment type="similarity">
    <text evidence="2">Belongs to the UPF0719 family.</text>
</comment>
<evidence type="ECO:0000256" key="1">
    <source>
        <dbReference type="ARBA" id="ARBA00004651"/>
    </source>
</evidence>
<evidence type="ECO:0000256" key="6">
    <source>
        <dbReference type="ARBA" id="ARBA00023136"/>
    </source>
</evidence>
<keyword evidence="5 7" id="KW-1133">Transmembrane helix</keyword>
<dbReference type="EMBL" id="CXSU01000012">
    <property type="protein sequence ID" value="CTQ50143.1"/>
    <property type="molecule type" value="Genomic_DNA"/>
</dbReference>
<evidence type="ECO:0000256" key="4">
    <source>
        <dbReference type="ARBA" id="ARBA00022692"/>
    </source>
</evidence>
<keyword evidence="6 7" id="KW-0472">Membrane</keyword>
<accession>A0A0M6YKU0</accession>
<dbReference type="STRING" id="420998.JDO7802_02161"/>
<keyword evidence="4 7" id="KW-0812">Transmembrane</keyword>
<evidence type="ECO:0000313" key="9">
    <source>
        <dbReference type="Proteomes" id="UP000049222"/>
    </source>
</evidence>
<evidence type="ECO:0000256" key="5">
    <source>
        <dbReference type="ARBA" id="ARBA00022989"/>
    </source>
</evidence>
<protein>
    <submittedName>
        <fullName evidence="8">Putative membrane protein</fullName>
    </submittedName>
</protein>
<evidence type="ECO:0000256" key="7">
    <source>
        <dbReference type="SAM" id="Phobius"/>
    </source>
</evidence>
<organism evidence="8 9">
    <name type="scientific">Jannaschia donghaensis</name>
    <dbReference type="NCBI Taxonomy" id="420998"/>
    <lineage>
        <taxon>Bacteria</taxon>
        <taxon>Pseudomonadati</taxon>
        <taxon>Pseudomonadota</taxon>
        <taxon>Alphaproteobacteria</taxon>
        <taxon>Rhodobacterales</taxon>
        <taxon>Roseobacteraceae</taxon>
        <taxon>Jannaschia</taxon>
    </lineage>
</organism>
<reference evidence="8 9" key="1">
    <citation type="submission" date="2015-07" db="EMBL/GenBank/DDBJ databases">
        <authorList>
            <person name="Noorani M."/>
        </authorList>
    </citation>
    <scope>NUCLEOTIDE SEQUENCE [LARGE SCALE GENOMIC DNA]</scope>
    <source>
        <strain evidence="8 9">CECT 7802</strain>
    </source>
</reference>
<evidence type="ECO:0000256" key="3">
    <source>
        <dbReference type="ARBA" id="ARBA00022475"/>
    </source>
</evidence>
<dbReference type="InterPro" id="IPR007140">
    <property type="entry name" value="DUF350"/>
</dbReference>